<comment type="caution">
    <text evidence="2">The sequence shown here is derived from an EMBL/GenBank/DDBJ whole genome shotgun (WGS) entry which is preliminary data.</text>
</comment>
<protein>
    <recommendedName>
        <fullName evidence="4">RNA recognition motif-containing protein</fullName>
    </recommendedName>
</protein>
<evidence type="ECO:0008006" key="4">
    <source>
        <dbReference type="Google" id="ProtNLM"/>
    </source>
</evidence>
<dbReference type="Proteomes" id="UP001600888">
    <property type="component" value="Unassembled WGS sequence"/>
</dbReference>
<proteinExistence type="predicted"/>
<dbReference type="EMBL" id="JBAWTH010000007">
    <property type="protein sequence ID" value="KAL2291346.1"/>
    <property type="molecule type" value="Genomic_DNA"/>
</dbReference>
<feature type="compositionally biased region" description="Pro residues" evidence="1">
    <location>
        <begin position="307"/>
        <end position="320"/>
    </location>
</feature>
<evidence type="ECO:0000313" key="3">
    <source>
        <dbReference type="Proteomes" id="UP001600888"/>
    </source>
</evidence>
<keyword evidence="3" id="KW-1185">Reference proteome</keyword>
<accession>A0ABR4F9H7</accession>
<feature type="compositionally biased region" description="Low complexity" evidence="1">
    <location>
        <begin position="359"/>
        <end position="382"/>
    </location>
</feature>
<feature type="compositionally biased region" description="Basic and acidic residues" evidence="1">
    <location>
        <begin position="442"/>
        <end position="468"/>
    </location>
</feature>
<feature type="region of interest" description="Disordered" evidence="1">
    <location>
        <begin position="142"/>
        <end position="162"/>
    </location>
</feature>
<sequence length="483" mass="52196">MALRPGEENVATLFGDVHYFYSPPTDSPPHHRFDKGSYVYLFENANERRARIEVANHVGSDDQDAFDGFLDKVHVTYSYRQHCMVNLAVGEVEGHEEWHLPTFDPHNQNKYHYKLHSLDIYFWTQNDALSFVNGIRRVLPPNQVDVQDEPGPPPRNEQHHSVDVNPLVQKLENAAIFSDSKIPPPPPQTNGRDSNSNSNSNIPSFAPPPLSAVITGDDDHDSNSAKSPASFVPMAYNPAAPAAPEQIRHREKTPPPEDGDLNPLQARLAQDAGTPFSPGLVSGMPSHMSPLSPGIPPPQFSAVPGAPSFPGPPVQSPGMPPQGFGTHGAGVGHPGLARAATMPVHGMPSPALQSPYGAQFPGSPGFAPQQQQAPPPLQHHQSTPGVIPGQHSTPTPPAVTSPGLPPPPPPPGGFSNYTYATQQGGGHGPNEYNIHHQAYRPTEGEAAARYKPKKEPRGRLEENAGRLERGVTGMFKKFEKKFG</sequence>
<name>A0ABR4F9H7_9PEZI</name>
<feature type="region of interest" description="Disordered" evidence="1">
    <location>
        <begin position="178"/>
        <end position="468"/>
    </location>
</feature>
<feature type="compositionally biased region" description="Basic and acidic residues" evidence="1">
    <location>
        <begin position="246"/>
        <end position="255"/>
    </location>
</feature>
<evidence type="ECO:0000256" key="1">
    <source>
        <dbReference type="SAM" id="MobiDB-lite"/>
    </source>
</evidence>
<organism evidence="2 3">
    <name type="scientific">Diaporthe vaccinii</name>
    <dbReference type="NCBI Taxonomy" id="105482"/>
    <lineage>
        <taxon>Eukaryota</taxon>
        <taxon>Fungi</taxon>
        <taxon>Dikarya</taxon>
        <taxon>Ascomycota</taxon>
        <taxon>Pezizomycotina</taxon>
        <taxon>Sordariomycetes</taxon>
        <taxon>Sordariomycetidae</taxon>
        <taxon>Diaporthales</taxon>
        <taxon>Diaporthaceae</taxon>
        <taxon>Diaporthe</taxon>
        <taxon>Diaporthe eres species complex</taxon>
    </lineage>
</organism>
<evidence type="ECO:0000313" key="2">
    <source>
        <dbReference type="EMBL" id="KAL2291346.1"/>
    </source>
</evidence>
<gene>
    <name evidence="2" type="ORF">FJTKL_13953</name>
</gene>
<reference evidence="2 3" key="1">
    <citation type="submission" date="2024-03" db="EMBL/GenBank/DDBJ databases">
        <title>A high-quality draft genome sequence of Diaporthe vaccinii, a causative agent of upright dieback and viscid rot disease in cranberry plants.</title>
        <authorList>
            <person name="Sarrasin M."/>
            <person name="Lang B.F."/>
            <person name="Burger G."/>
        </authorList>
    </citation>
    <scope>NUCLEOTIDE SEQUENCE [LARGE SCALE GENOMIC DNA]</scope>
    <source>
        <strain evidence="2 3">IS7</strain>
    </source>
</reference>
<feature type="compositionally biased region" description="Pro residues" evidence="1">
    <location>
        <begin position="394"/>
        <end position="412"/>
    </location>
</feature>